<dbReference type="SUPFAM" id="SSF53850">
    <property type="entry name" value="Periplasmic binding protein-like II"/>
    <property type="match status" value="1"/>
</dbReference>
<keyword evidence="2" id="KW-1185">Reference proteome</keyword>
<dbReference type="Gene3D" id="3.40.190.10">
    <property type="entry name" value="Periplasmic binding protein-like II"/>
    <property type="match status" value="1"/>
</dbReference>
<dbReference type="RefSeq" id="WP_013841057.1">
    <property type="nucleotide sequence ID" value="NC_015589.1"/>
</dbReference>
<reference evidence="1 2" key="2">
    <citation type="journal article" date="2012" name="Stand. Genomic Sci.">
        <title>Complete genome sequence of the sulfate-reducing firmicute Desulfotomaculum ruminis type strain (DL(T)).</title>
        <authorList>
            <person name="Spring S."/>
            <person name="Visser M."/>
            <person name="Lu M."/>
            <person name="Copeland A."/>
            <person name="Lapidus A."/>
            <person name="Lucas S."/>
            <person name="Cheng J.F."/>
            <person name="Han C."/>
            <person name="Tapia R."/>
            <person name="Goodwin L.A."/>
            <person name="Pitluck S."/>
            <person name="Ivanova N."/>
            <person name="Land M."/>
            <person name="Hauser L."/>
            <person name="Larimer F."/>
            <person name="Rohde M."/>
            <person name="Goker M."/>
            <person name="Detter J.C."/>
            <person name="Kyrpides N.C."/>
            <person name="Woyke T."/>
            <person name="Schaap P.J."/>
            <person name="Plugge C.M."/>
            <person name="Muyzer G."/>
            <person name="Kuever J."/>
            <person name="Pereira I.A."/>
            <person name="Parshina S.N."/>
            <person name="Bernier-Latmani R."/>
            <person name="Stams A.J."/>
            <person name="Klenk H.P."/>
        </authorList>
    </citation>
    <scope>NUCLEOTIDE SEQUENCE [LARGE SCALE GENOMIC DNA]</scope>
    <source>
        <strain evidence="2">ATCC 23193 / DSM 2154 / NCIB 8452 / DL</strain>
    </source>
</reference>
<protein>
    <submittedName>
        <fullName evidence="1">ABC-type nitrate/sulfonate/taurine/bicarbonate transport systems, periplasmic component</fullName>
    </submittedName>
</protein>
<evidence type="ECO:0000313" key="2">
    <source>
        <dbReference type="Proteomes" id="UP000009234"/>
    </source>
</evidence>
<dbReference type="Proteomes" id="UP000009234">
    <property type="component" value="Chromosome"/>
</dbReference>
<dbReference type="AlphaFoldDB" id="F6DL65"/>
<sequence>MRFKRWFMLLFLLAMIVAMVILSIKTYSLFGKGPEKTDKIRVLETERTLTALPHYLALTLGFYREQQLEVDSLLLKDMPEEVKPDARGEVWLCNLTQCLFTRPLGTGAELVAFAGLARKDGTFLLGREENSSFAWEQLRRKSILGDPPDDQCNILLEEILRKNNLFLQHQVIIIQNIPRDLKEGTFEAGLSDYVLMPEPMATRTEESGLGKKLTALNTSLDPVPSLVMAASPVYLKQHEREVQKLTNGLCKAMLWLDYHGSAEAARVIAPFFPEINQPTLVKMIQQYRDMGLWDQSPVIAKEDYELLQSFVRKAGELTNPVEYSRGSNMKFAQKAAGTVQYIPPEQQKEKSRWEKIKFYFQDLWAK</sequence>
<dbReference type="KEGG" id="dru:Desru_1011"/>
<name>F6DL65_DESRL</name>
<dbReference type="OrthoDB" id="9802202at2"/>
<gene>
    <name evidence="1" type="ordered locus">Desru_1011</name>
</gene>
<evidence type="ECO:0000313" key="1">
    <source>
        <dbReference type="EMBL" id="AEG59286.1"/>
    </source>
</evidence>
<proteinExistence type="predicted"/>
<accession>F6DL65</accession>
<dbReference type="STRING" id="696281.Desru_1011"/>
<reference evidence="2" key="1">
    <citation type="submission" date="2011-05" db="EMBL/GenBank/DDBJ databases">
        <title>Complete sequence of Desulfotomaculum ruminis DSM 2154.</title>
        <authorList>
            <person name="Lucas S."/>
            <person name="Copeland A."/>
            <person name="Lapidus A."/>
            <person name="Cheng J.-F."/>
            <person name="Goodwin L."/>
            <person name="Pitluck S."/>
            <person name="Lu M."/>
            <person name="Detter J.C."/>
            <person name="Han C."/>
            <person name="Tapia R."/>
            <person name="Land M."/>
            <person name="Hauser L."/>
            <person name="Kyrpides N."/>
            <person name="Ivanova N."/>
            <person name="Mikhailova N."/>
            <person name="Pagani I."/>
            <person name="Stams A.J.M."/>
            <person name="Plugge C.M."/>
            <person name="Muyzer G."/>
            <person name="Kuever J."/>
            <person name="Parshina S.N."/>
            <person name="Ivanova A.E."/>
            <person name="Nazina T.N."/>
            <person name="Brambilla E."/>
            <person name="Spring S."/>
            <person name="Klenk H.-P."/>
            <person name="Woyke T."/>
        </authorList>
    </citation>
    <scope>NUCLEOTIDE SEQUENCE [LARGE SCALE GENOMIC DNA]</scope>
    <source>
        <strain evidence="2">ATCC 23193 / DSM 2154 / NCIB 8452 / DL</strain>
    </source>
</reference>
<organism evidence="1 2">
    <name type="scientific">Desulforamulus ruminis (strain ATCC 23193 / DSM 2154 / NCIMB 8452 / DL)</name>
    <name type="common">Desulfotomaculum ruminis</name>
    <dbReference type="NCBI Taxonomy" id="696281"/>
    <lineage>
        <taxon>Bacteria</taxon>
        <taxon>Bacillati</taxon>
        <taxon>Bacillota</taxon>
        <taxon>Clostridia</taxon>
        <taxon>Eubacteriales</taxon>
        <taxon>Peptococcaceae</taxon>
        <taxon>Desulforamulus</taxon>
    </lineage>
</organism>
<dbReference type="HOGENOM" id="CLU_061540_1_0_9"/>
<dbReference type="EMBL" id="CP002780">
    <property type="protein sequence ID" value="AEG59286.1"/>
    <property type="molecule type" value="Genomic_DNA"/>
</dbReference>
<dbReference type="eggNOG" id="COG0715">
    <property type="taxonomic scope" value="Bacteria"/>
</dbReference>